<sequence length="351" mass="36351">MGGAGSFADPRFADASAEATRHEDPAMPRIHLVTTGGTIASRASSGRAGADVVASVSGEALRAALHDPLDGIELAVDDFCRVGSFAIDLPLAFALARRIAEHADDPTCDGIVVTHGTDTMEESAFLADLLVPGSKPVVFTGAQRSADAPDTDGPRNIAEAVRLAASGDAAGLGSVILFENDVHAARDVTKTHTARTDTFRSGEHGKLGEVDGHVVRIHRRPLLRRTYRPERIEAEVEIVRLAMGASDRLFRHAATYARAIVLEAFGRGNAPPAVSAAVSEIVAAGTPVIVCSRCPEGRVKPVYGNGGGKDLERAGAIFAGDLTGAKARILAAVVLGTSGADLREAFAALGG</sequence>
<dbReference type="GO" id="GO:0004067">
    <property type="term" value="F:asparaginase activity"/>
    <property type="evidence" value="ECO:0007669"/>
    <property type="project" value="UniProtKB-UniRule"/>
</dbReference>
<reference evidence="9 10" key="1">
    <citation type="submission" date="2016-10" db="EMBL/GenBank/DDBJ databases">
        <authorList>
            <person name="de Groot N.N."/>
        </authorList>
    </citation>
    <scope>NUCLEOTIDE SEQUENCE [LARGE SCALE GENOMIC DNA]</scope>
    <source>
        <strain evidence="10">L7-484,KACC 16230,DSM 25025</strain>
    </source>
</reference>
<evidence type="ECO:0000259" key="7">
    <source>
        <dbReference type="Pfam" id="PF00710"/>
    </source>
</evidence>
<dbReference type="PANTHER" id="PTHR11707:SF28">
    <property type="entry name" value="60 KDA LYSOPHOSPHOLIPASE"/>
    <property type="match status" value="1"/>
</dbReference>
<dbReference type="PROSITE" id="PS00144">
    <property type="entry name" value="ASN_GLN_ASE_1"/>
    <property type="match status" value="1"/>
</dbReference>
<evidence type="ECO:0000259" key="8">
    <source>
        <dbReference type="Pfam" id="PF17763"/>
    </source>
</evidence>
<dbReference type="Gene3D" id="3.40.50.40">
    <property type="match status" value="1"/>
</dbReference>
<dbReference type="InterPro" id="IPR040919">
    <property type="entry name" value="Asparaginase_C"/>
</dbReference>
<name>A0A1H0HQ00_9HYPH</name>
<comment type="similarity">
    <text evidence="1">Belongs to the asparaginase 1 family.</text>
</comment>
<dbReference type="Pfam" id="PF17763">
    <property type="entry name" value="Asparaginase_C"/>
    <property type="match status" value="1"/>
</dbReference>
<dbReference type="PIRSF" id="PIRSF500176">
    <property type="entry name" value="L_ASNase"/>
    <property type="match status" value="1"/>
</dbReference>
<evidence type="ECO:0000256" key="5">
    <source>
        <dbReference type="PROSITE-ProRule" id="PRU10099"/>
    </source>
</evidence>
<dbReference type="EMBL" id="FNIT01000004">
    <property type="protein sequence ID" value="SDO21198.1"/>
    <property type="molecule type" value="Genomic_DNA"/>
</dbReference>
<evidence type="ECO:0000313" key="10">
    <source>
        <dbReference type="Proteomes" id="UP000198793"/>
    </source>
</evidence>
<dbReference type="SFLD" id="SFLDS00057">
    <property type="entry name" value="Glutaminase/Asparaginase"/>
    <property type="match status" value="1"/>
</dbReference>
<dbReference type="PRINTS" id="PR00139">
    <property type="entry name" value="ASNGLNASE"/>
</dbReference>
<dbReference type="InterPro" id="IPR027475">
    <property type="entry name" value="Asparaginase/glutaminase_AS2"/>
</dbReference>
<keyword evidence="2" id="KW-0378">Hydrolase</keyword>
<dbReference type="PANTHER" id="PTHR11707">
    <property type="entry name" value="L-ASPARAGINASE"/>
    <property type="match status" value="1"/>
</dbReference>
<dbReference type="Pfam" id="PF00710">
    <property type="entry name" value="Asparaginase"/>
    <property type="match status" value="1"/>
</dbReference>
<dbReference type="STRING" id="1166073.SAMN05192530_104215"/>
<dbReference type="SUPFAM" id="SSF53774">
    <property type="entry name" value="Glutaminase/Asparaginase"/>
    <property type="match status" value="1"/>
</dbReference>
<proteinExistence type="inferred from homology"/>
<accession>A0A1H0HQ00</accession>
<dbReference type="FunFam" id="3.40.50.1170:FF:000001">
    <property type="entry name" value="L-asparaginase 2"/>
    <property type="match status" value="1"/>
</dbReference>
<feature type="active site" description="O-isoaspartyl threonine intermediate" evidence="3">
    <location>
        <position position="38"/>
    </location>
</feature>
<evidence type="ECO:0000256" key="6">
    <source>
        <dbReference type="PROSITE-ProRule" id="PRU10100"/>
    </source>
</evidence>
<dbReference type="InterPro" id="IPR036152">
    <property type="entry name" value="Asp/glu_Ase-like_sf"/>
</dbReference>
<dbReference type="SMART" id="SM00870">
    <property type="entry name" value="Asparaginase"/>
    <property type="match status" value="1"/>
</dbReference>
<evidence type="ECO:0000256" key="3">
    <source>
        <dbReference type="PIRSR" id="PIRSR001220-1"/>
    </source>
</evidence>
<dbReference type="InterPro" id="IPR037152">
    <property type="entry name" value="L-asparaginase_N_sf"/>
</dbReference>
<feature type="active site" evidence="5">
    <location>
        <position position="38"/>
    </location>
</feature>
<evidence type="ECO:0000256" key="2">
    <source>
        <dbReference type="ARBA" id="ARBA00022801"/>
    </source>
</evidence>
<dbReference type="PIRSF" id="PIRSF001220">
    <property type="entry name" value="L-ASNase_gatD"/>
    <property type="match status" value="1"/>
</dbReference>
<dbReference type="Proteomes" id="UP000198793">
    <property type="component" value="Unassembled WGS sequence"/>
</dbReference>
<feature type="active site" evidence="6">
    <location>
        <position position="117"/>
    </location>
</feature>
<dbReference type="CDD" id="cd08964">
    <property type="entry name" value="L-asparaginase_II"/>
    <property type="match status" value="1"/>
</dbReference>
<feature type="domain" description="L-asparaginase N-terminal" evidence="7">
    <location>
        <begin position="29"/>
        <end position="221"/>
    </location>
</feature>
<feature type="domain" description="Asparaginase/glutaminase C-terminal" evidence="8">
    <location>
        <begin position="236"/>
        <end position="338"/>
    </location>
</feature>
<dbReference type="InterPro" id="IPR004550">
    <property type="entry name" value="AsnASE_II"/>
</dbReference>
<feature type="binding site" evidence="4">
    <location>
        <begin position="117"/>
        <end position="118"/>
    </location>
    <ligand>
        <name>substrate</name>
    </ligand>
</feature>
<dbReference type="PROSITE" id="PS51732">
    <property type="entry name" value="ASN_GLN_ASE_3"/>
    <property type="match status" value="1"/>
</dbReference>
<evidence type="ECO:0000256" key="1">
    <source>
        <dbReference type="ARBA" id="ARBA00010518"/>
    </source>
</evidence>
<gene>
    <name evidence="9" type="ORF">SAMN05192530_104215</name>
</gene>
<keyword evidence="10" id="KW-1185">Reference proteome</keyword>
<dbReference type="PROSITE" id="PS00917">
    <property type="entry name" value="ASN_GLN_ASE_2"/>
    <property type="match status" value="1"/>
</dbReference>
<dbReference type="AlphaFoldDB" id="A0A1H0HQ00"/>
<protein>
    <submittedName>
        <fullName evidence="9">Asparaginase</fullName>
    </submittedName>
</protein>
<dbReference type="InterPro" id="IPR006034">
    <property type="entry name" value="Asparaginase/glutaminase-like"/>
</dbReference>
<dbReference type="InterPro" id="IPR027473">
    <property type="entry name" value="L-asparaginase_C"/>
</dbReference>
<dbReference type="InterPro" id="IPR027474">
    <property type="entry name" value="L-asparaginase_N"/>
</dbReference>
<evidence type="ECO:0000313" key="9">
    <source>
        <dbReference type="EMBL" id="SDO21198.1"/>
    </source>
</evidence>
<dbReference type="GO" id="GO:0006528">
    <property type="term" value="P:asparagine metabolic process"/>
    <property type="evidence" value="ECO:0007669"/>
    <property type="project" value="InterPro"/>
</dbReference>
<dbReference type="Gene3D" id="3.40.50.1170">
    <property type="entry name" value="L-asparaginase, N-terminal domain"/>
    <property type="match status" value="1"/>
</dbReference>
<organism evidence="9 10">
    <name type="scientific">Aureimonas jatrophae</name>
    <dbReference type="NCBI Taxonomy" id="1166073"/>
    <lineage>
        <taxon>Bacteria</taxon>
        <taxon>Pseudomonadati</taxon>
        <taxon>Pseudomonadota</taxon>
        <taxon>Alphaproteobacteria</taxon>
        <taxon>Hyphomicrobiales</taxon>
        <taxon>Aurantimonadaceae</taxon>
        <taxon>Aureimonas</taxon>
    </lineage>
</organism>
<dbReference type="InterPro" id="IPR020827">
    <property type="entry name" value="Asparaginase/glutaminase_AS1"/>
</dbReference>
<feature type="binding site" evidence="4">
    <location>
        <position position="84"/>
    </location>
    <ligand>
        <name>substrate</name>
    </ligand>
</feature>
<evidence type="ECO:0000256" key="4">
    <source>
        <dbReference type="PIRSR" id="PIRSR001220-2"/>
    </source>
</evidence>